<sequence>MDPVELNIFASRLEAVCDEMGAMLRNAAFSPNIRDRLDFSCAVFDAQGELSAQAAHIPVHLGSMAFAMAGIVSGITWRPGDMVVLNDPFLGGTHLPDVTLIAPLFIETELTAFVVNRAHHADIGANAPGSMPVSSSLEEEGRVIPPCHLMREGVLDREQLQWLSGHNRNPGESAGDFSAQISANRCGLLRLEQMIDEWGRGSYLFGLIALNDYGEKLSLEAISIVPDGDYRFEDVMDDDGQGTLDIPICVGLTVQKGRVVVDFSGTAEQVPGNINCPFSVAAAAVYYVFRCLMPPQTPACAGTFRPIQLQAPEGSLLNARRPAAVAAGNVETSSRVVDAVLGALAQVLPAFIPAASHGSMNNLAMGSDQAGNRWDYYETIGGGMGAGGAGGGLSGRQTHMTNTLNTPIEVVENRFPLRVIRYALRRGSGGAGRRAGGDGLIREFEFLSPAEVSLLTERRRHRPWGIDGGSPGLSGRNLLDGEPLPGKASLQVKEGQRLIIETPGGGGWGLKESQSE</sequence>
<keyword evidence="3" id="KW-1185">Reference proteome</keyword>
<comment type="caution">
    <text evidence="2">The sequence shown here is derived from an EMBL/GenBank/DDBJ whole genome shotgun (WGS) entry which is preliminary data.</text>
</comment>
<dbReference type="PANTHER" id="PTHR11365">
    <property type="entry name" value="5-OXOPROLINASE RELATED"/>
    <property type="match status" value="1"/>
</dbReference>
<dbReference type="InterPro" id="IPR045079">
    <property type="entry name" value="Oxoprolinase-like"/>
</dbReference>
<dbReference type="EMBL" id="QFXE01000013">
    <property type="protein sequence ID" value="RDH85354.1"/>
    <property type="molecule type" value="Genomic_DNA"/>
</dbReference>
<dbReference type="GO" id="GO:0006749">
    <property type="term" value="P:glutathione metabolic process"/>
    <property type="evidence" value="ECO:0007669"/>
    <property type="project" value="TreeGrafter"/>
</dbReference>
<protein>
    <submittedName>
        <fullName evidence="2">5-oxoprolinase</fullName>
    </submittedName>
</protein>
<gene>
    <name evidence="2" type="ORF">DIZ78_10330</name>
</gene>
<dbReference type="Pfam" id="PF02538">
    <property type="entry name" value="Hydantoinase_B"/>
    <property type="match status" value="1"/>
</dbReference>
<name>A0A370DLV8_9GAMM</name>
<proteinExistence type="predicted"/>
<dbReference type="AlphaFoldDB" id="A0A370DLV8"/>
<dbReference type="PANTHER" id="PTHR11365:SF23">
    <property type="entry name" value="HYPOTHETICAL 5-OXOPROLINASE (EUROFUNG)-RELATED"/>
    <property type="match status" value="1"/>
</dbReference>
<dbReference type="GO" id="GO:0017168">
    <property type="term" value="F:5-oxoprolinase (ATP-hydrolyzing) activity"/>
    <property type="evidence" value="ECO:0007669"/>
    <property type="project" value="TreeGrafter"/>
</dbReference>
<accession>A0A370DLV8</accession>
<evidence type="ECO:0000259" key="1">
    <source>
        <dbReference type="Pfam" id="PF02538"/>
    </source>
</evidence>
<evidence type="ECO:0000313" key="3">
    <source>
        <dbReference type="Proteomes" id="UP000254771"/>
    </source>
</evidence>
<reference evidence="2 3" key="1">
    <citation type="journal article" date="2018" name="ISME J.">
        <title>Endosymbiont genomes yield clues of tubeworm success.</title>
        <authorList>
            <person name="Li Y."/>
            <person name="Liles M.R."/>
            <person name="Halanych K.M."/>
        </authorList>
    </citation>
    <scope>NUCLEOTIDE SEQUENCE [LARGE SCALE GENOMIC DNA]</scope>
    <source>
        <strain evidence="2">A1462</strain>
    </source>
</reference>
<dbReference type="Proteomes" id="UP000254771">
    <property type="component" value="Unassembled WGS sequence"/>
</dbReference>
<feature type="domain" description="Hydantoinase B/oxoprolinase" evidence="1">
    <location>
        <begin position="2"/>
        <end position="509"/>
    </location>
</feature>
<evidence type="ECO:0000313" key="2">
    <source>
        <dbReference type="EMBL" id="RDH85354.1"/>
    </source>
</evidence>
<dbReference type="GO" id="GO:0005829">
    <property type="term" value="C:cytosol"/>
    <property type="evidence" value="ECO:0007669"/>
    <property type="project" value="TreeGrafter"/>
</dbReference>
<dbReference type="InterPro" id="IPR003692">
    <property type="entry name" value="Hydantoinase_B"/>
</dbReference>
<organism evidence="2 3">
    <name type="scientific">endosymbiont of Escarpia spicata</name>
    <dbReference type="NCBI Taxonomy" id="2200908"/>
    <lineage>
        <taxon>Bacteria</taxon>
        <taxon>Pseudomonadati</taxon>
        <taxon>Pseudomonadota</taxon>
        <taxon>Gammaproteobacteria</taxon>
        <taxon>sulfur-oxidizing symbionts</taxon>
    </lineage>
</organism>